<evidence type="ECO:0000313" key="13">
    <source>
        <dbReference type="Proteomes" id="UP001474421"/>
    </source>
</evidence>
<keyword evidence="13" id="KW-1185">Reference proteome</keyword>
<evidence type="ECO:0000256" key="2">
    <source>
        <dbReference type="ARBA" id="ARBA00022475"/>
    </source>
</evidence>
<keyword evidence="7 10" id="KW-0472">Membrane</keyword>
<dbReference type="AlphaFoldDB" id="A0AAW1BDS1"/>
<dbReference type="GO" id="GO:0005886">
    <property type="term" value="C:plasma membrane"/>
    <property type="evidence" value="ECO:0007669"/>
    <property type="project" value="UniProtKB-SubCell"/>
</dbReference>
<proteinExistence type="predicted"/>
<dbReference type="EMBL" id="JAOTOJ010000006">
    <property type="protein sequence ID" value="KAK9400349.1"/>
    <property type="molecule type" value="Genomic_DNA"/>
</dbReference>
<feature type="transmembrane region" description="Helical" evidence="10">
    <location>
        <begin position="137"/>
        <end position="159"/>
    </location>
</feature>
<accession>A0AAW1BDS1</accession>
<keyword evidence="6" id="KW-0297">G-protein coupled receptor</keyword>
<keyword evidence="8 12" id="KW-0675">Receptor</keyword>
<feature type="transmembrane region" description="Helical" evidence="10">
    <location>
        <begin position="391"/>
        <end position="408"/>
    </location>
</feature>
<evidence type="ECO:0000256" key="8">
    <source>
        <dbReference type="ARBA" id="ARBA00023170"/>
    </source>
</evidence>
<dbReference type="SUPFAM" id="SSF81321">
    <property type="entry name" value="Family A G protein-coupled receptor-like"/>
    <property type="match status" value="1"/>
</dbReference>
<evidence type="ECO:0000256" key="7">
    <source>
        <dbReference type="ARBA" id="ARBA00023136"/>
    </source>
</evidence>
<feature type="domain" description="G-protein coupled receptors family 1 profile" evidence="11">
    <location>
        <begin position="38"/>
        <end position="247"/>
    </location>
</feature>
<dbReference type="PRINTS" id="PR00237">
    <property type="entry name" value="GPCRRHODOPSN"/>
</dbReference>
<evidence type="ECO:0000256" key="5">
    <source>
        <dbReference type="ARBA" id="ARBA00022989"/>
    </source>
</evidence>
<dbReference type="PROSITE" id="PS50262">
    <property type="entry name" value="G_PROTEIN_RECEP_F1_2"/>
    <property type="match status" value="1"/>
</dbReference>
<evidence type="ECO:0000256" key="3">
    <source>
        <dbReference type="ARBA" id="ARBA00022692"/>
    </source>
</evidence>
<keyword evidence="4" id="KW-0552">Olfaction</keyword>
<feature type="transmembrane region" description="Helical" evidence="10">
    <location>
        <begin position="55"/>
        <end position="75"/>
    </location>
</feature>
<dbReference type="InterPro" id="IPR050516">
    <property type="entry name" value="Olfactory_GPCR"/>
</dbReference>
<evidence type="ECO:0000313" key="12">
    <source>
        <dbReference type="EMBL" id="KAK9400349.1"/>
    </source>
</evidence>
<reference evidence="12 13" key="1">
    <citation type="journal article" date="2024" name="Proc. Natl. Acad. Sci. U.S.A.">
        <title>The genetic regulatory architecture and epigenomic basis for age-related changes in rattlesnake venom.</title>
        <authorList>
            <person name="Hogan M.P."/>
            <person name="Holding M.L."/>
            <person name="Nystrom G.S."/>
            <person name="Colston T.J."/>
            <person name="Bartlett D.A."/>
            <person name="Mason A.J."/>
            <person name="Ellsworth S.A."/>
            <person name="Rautsaw R.M."/>
            <person name="Lawrence K.C."/>
            <person name="Strickland J.L."/>
            <person name="He B."/>
            <person name="Fraser P."/>
            <person name="Margres M.J."/>
            <person name="Gilbert D.M."/>
            <person name="Gibbs H.L."/>
            <person name="Parkinson C.L."/>
            <person name="Rokyta D.R."/>
        </authorList>
    </citation>
    <scope>NUCLEOTIDE SEQUENCE [LARGE SCALE GENOMIC DNA]</scope>
    <source>
        <tissue evidence="12">Blood</tissue>
    </source>
</reference>
<dbReference type="Gene3D" id="1.20.1070.10">
    <property type="entry name" value="Rhodopsin 7-helix transmembrane proteins"/>
    <property type="match status" value="1"/>
</dbReference>
<evidence type="ECO:0000256" key="4">
    <source>
        <dbReference type="ARBA" id="ARBA00022725"/>
    </source>
</evidence>
<evidence type="ECO:0000256" key="9">
    <source>
        <dbReference type="ARBA" id="ARBA00023224"/>
    </source>
</evidence>
<keyword evidence="9" id="KW-0807">Transducer</keyword>
<feature type="transmembrane region" description="Helical" evidence="10">
    <location>
        <begin position="201"/>
        <end position="222"/>
    </location>
</feature>
<evidence type="ECO:0000259" key="11">
    <source>
        <dbReference type="PROSITE" id="PS50262"/>
    </source>
</evidence>
<evidence type="ECO:0000256" key="1">
    <source>
        <dbReference type="ARBA" id="ARBA00004651"/>
    </source>
</evidence>
<organism evidence="12 13">
    <name type="scientific">Crotalus adamanteus</name>
    <name type="common">Eastern diamondback rattlesnake</name>
    <dbReference type="NCBI Taxonomy" id="8729"/>
    <lineage>
        <taxon>Eukaryota</taxon>
        <taxon>Metazoa</taxon>
        <taxon>Chordata</taxon>
        <taxon>Craniata</taxon>
        <taxon>Vertebrata</taxon>
        <taxon>Euteleostomi</taxon>
        <taxon>Lepidosauria</taxon>
        <taxon>Squamata</taxon>
        <taxon>Bifurcata</taxon>
        <taxon>Unidentata</taxon>
        <taxon>Episquamata</taxon>
        <taxon>Toxicofera</taxon>
        <taxon>Serpentes</taxon>
        <taxon>Colubroidea</taxon>
        <taxon>Viperidae</taxon>
        <taxon>Crotalinae</taxon>
        <taxon>Crotalus</taxon>
    </lineage>
</organism>
<dbReference type="InterPro" id="IPR017452">
    <property type="entry name" value="GPCR_Rhodpsn_7TM"/>
</dbReference>
<comment type="caution">
    <text evidence="12">The sequence shown here is derived from an EMBL/GenBank/DDBJ whole genome shotgun (WGS) entry which is preliminary data.</text>
</comment>
<feature type="transmembrane region" description="Helical" evidence="10">
    <location>
        <begin position="95"/>
        <end position="117"/>
    </location>
</feature>
<dbReference type="PANTHER" id="PTHR26452">
    <property type="entry name" value="OLFACTORY RECEPTOR"/>
    <property type="match status" value="1"/>
</dbReference>
<evidence type="ECO:0000256" key="10">
    <source>
        <dbReference type="SAM" id="Phobius"/>
    </source>
</evidence>
<protein>
    <submittedName>
        <fullName evidence="12">Olfactory receptor</fullName>
    </submittedName>
</protein>
<dbReference type="FunFam" id="1.20.1070.10:FF:000015">
    <property type="entry name" value="Olfactory receptor"/>
    <property type="match status" value="1"/>
</dbReference>
<dbReference type="GO" id="GO:0004984">
    <property type="term" value="F:olfactory receptor activity"/>
    <property type="evidence" value="ECO:0007669"/>
    <property type="project" value="InterPro"/>
</dbReference>
<keyword evidence="4" id="KW-0716">Sensory transduction</keyword>
<keyword evidence="2" id="KW-1003">Cell membrane</keyword>
<dbReference type="Proteomes" id="UP001474421">
    <property type="component" value="Unassembled WGS sequence"/>
</dbReference>
<keyword evidence="3 10" id="KW-0812">Transmembrane</keyword>
<dbReference type="Pfam" id="PF13853">
    <property type="entry name" value="7tm_4"/>
    <property type="match status" value="1"/>
</dbReference>
<dbReference type="InterPro" id="IPR000276">
    <property type="entry name" value="GPCR_Rhodpsn"/>
</dbReference>
<dbReference type="GO" id="GO:0004930">
    <property type="term" value="F:G protein-coupled receptor activity"/>
    <property type="evidence" value="ECO:0007669"/>
    <property type="project" value="UniProtKB-KW"/>
</dbReference>
<sequence length="430" mass="48479">MDSHNQTEFILLGFSSLRSHQVHLFLVFLAAYLATLMGNLMIITLVLLDSRLHTPMYFFLSQLSCLDACLSSVVVPKILVNFLRQEQTISYNQCLAQAFFLIGFAGCEPALLAIMAFDRYAAICQPLHYAHLMRTKLCIQLSVAIWLWGFLDSAIHVALACRLDFCGNNKVPHIFCDVPPLLKIACSDSWVNELTNHVTSIFVGLSPFLFIILSYFYILVSILKIPSNTGRRKAFSTCASHIAVVTLFVGNAFVNYNQPSAGYSIETDTLLSTSFLHRHPHAEPFDLQLPQQGGEGGPEEDSQLPEDSIVLICVCGGGVAVLHVFEPLGRVKGTWGRSTFSRHLQNYFQNYFLGSCKNRRYGTLHPNETSFDFSLLCSVWFVKKPLRRSNTFLLALILYKIFIIFHHTPYTQTNLKYINIILLSQSNDQL</sequence>
<dbReference type="InterPro" id="IPR000725">
    <property type="entry name" value="Olfact_rcpt"/>
</dbReference>
<comment type="subcellular location">
    <subcellularLocation>
        <location evidence="1">Cell membrane</location>
        <topology evidence="1">Multi-pass membrane protein</topology>
    </subcellularLocation>
</comment>
<evidence type="ECO:0000256" key="6">
    <source>
        <dbReference type="ARBA" id="ARBA00023040"/>
    </source>
</evidence>
<name>A0AAW1BDS1_CROAD</name>
<keyword evidence="5 10" id="KW-1133">Transmembrane helix</keyword>
<dbReference type="PRINTS" id="PR00245">
    <property type="entry name" value="OLFACTORYR"/>
</dbReference>
<feature type="transmembrane region" description="Helical" evidence="10">
    <location>
        <begin position="22"/>
        <end position="48"/>
    </location>
</feature>
<gene>
    <name evidence="12" type="ORF">NXF25_013368</name>
</gene>